<dbReference type="InterPro" id="IPR049538">
    <property type="entry name" value="PCN-like_spectrin-like_rpt"/>
</dbReference>
<dbReference type="EMBL" id="UYRS01018576">
    <property type="protein sequence ID" value="VDK37889.1"/>
    <property type="molecule type" value="Genomic_DNA"/>
</dbReference>
<feature type="compositionally biased region" description="Basic and acidic residues" evidence="5">
    <location>
        <begin position="2875"/>
        <end position="2885"/>
    </location>
</feature>
<organism evidence="9">
    <name type="scientific">Taenia asiatica</name>
    <name type="common">Asian tapeworm</name>
    <dbReference type="NCBI Taxonomy" id="60517"/>
    <lineage>
        <taxon>Eukaryota</taxon>
        <taxon>Metazoa</taxon>
        <taxon>Spiralia</taxon>
        <taxon>Lophotrochozoa</taxon>
        <taxon>Platyhelminthes</taxon>
        <taxon>Cestoda</taxon>
        <taxon>Eucestoda</taxon>
        <taxon>Cyclophyllidea</taxon>
        <taxon>Taeniidae</taxon>
        <taxon>Taenia</taxon>
    </lineage>
</organism>
<name>A0A158R9E2_TAEAS</name>
<dbReference type="PANTHER" id="PTHR23169:SF23">
    <property type="entry name" value="SHORT STOP, ISOFORM H"/>
    <property type="match status" value="1"/>
</dbReference>
<dbReference type="PANTHER" id="PTHR23169">
    <property type="entry name" value="ENVOPLAKIN"/>
    <property type="match status" value="1"/>
</dbReference>
<dbReference type="Gene3D" id="2.30.30.40">
    <property type="entry name" value="SH3 Domains"/>
    <property type="match status" value="1"/>
</dbReference>
<evidence type="ECO:0000256" key="3">
    <source>
        <dbReference type="ARBA" id="ARBA00023203"/>
    </source>
</evidence>
<dbReference type="GO" id="GO:0005737">
    <property type="term" value="C:cytoplasm"/>
    <property type="evidence" value="ECO:0007669"/>
    <property type="project" value="TreeGrafter"/>
</dbReference>
<dbReference type="InterPro" id="IPR001589">
    <property type="entry name" value="Actinin_actin-bd_CS"/>
</dbReference>
<feature type="domain" description="Calponin-homology (CH)" evidence="6">
    <location>
        <begin position="20"/>
        <end position="152"/>
    </location>
</feature>
<dbReference type="CDD" id="cd00176">
    <property type="entry name" value="SPEC"/>
    <property type="match status" value="1"/>
</dbReference>
<dbReference type="GO" id="GO:0016020">
    <property type="term" value="C:membrane"/>
    <property type="evidence" value="ECO:0007669"/>
    <property type="project" value="TreeGrafter"/>
</dbReference>
<dbReference type="Pfam" id="PF00307">
    <property type="entry name" value="CH"/>
    <property type="match status" value="2"/>
</dbReference>
<proteinExistence type="predicted"/>
<dbReference type="GO" id="GO:0005198">
    <property type="term" value="F:structural molecule activity"/>
    <property type="evidence" value="ECO:0007669"/>
    <property type="project" value="TreeGrafter"/>
</dbReference>
<dbReference type="InterPro" id="IPR001715">
    <property type="entry name" value="CH_dom"/>
</dbReference>
<reference evidence="7 8" key="2">
    <citation type="submission" date="2018-11" db="EMBL/GenBank/DDBJ databases">
        <authorList>
            <consortium name="Pathogen Informatics"/>
        </authorList>
    </citation>
    <scope>NUCLEOTIDE SEQUENCE [LARGE SCALE GENOMIC DNA]</scope>
</reference>
<evidence type="ECO:0000256" key="5">
    <source>
        <dbReference type="SAM" id="MobiDB-lite"/>
    </source>
</evidence>
<evidence type="ECO:0000313" key="7">
    <source>
        <dbReference type="EMBL" id="VDK37889.1"/>
    </source>
</evidence>
<feature type="compositionally biased region" description="Basic and acidic residues" evidence="5">
    <location>
        <begin position="2641"/>
        <end position="2654"/>
    </location>
</feature>
<dbReference type="PROSITE" id="PS00020">
    <property type="entry name" value="ACTININ_2"/>
    <property type="match status" value="1"/>
</dbReference>
<feature type="compositionally biased region" description="Basic and acidic residues" evidence="5">
    <location>
        <begin position="2572"/>
        <end position="2592"/>
    </location>
</feature>
<feature type="compositionally biased region" description="Basic and acidic residues" evidence="5">
    <location>
        <begin position="3019"/>
        <end position="3060"/>
    </location>
</feature>
<keyword evidence="3" id="KW-0009">Actin-binding</keyword>
<keyword evidence="4" id="KW-0175">Coiled coil</keyword>
<dbReference type="InterPro" id="IPR018159">
    <property type="entry name" value="Spectrin/alpha-actinin"/>
</dbReference>
<dbReference type="Gene3D" id="3.90.1290.10">
    <property type="entry name" value="Plakin repeat"/>
    <property type="match status" value="3"/>
</dbReference>
<keyword evidence="1" id="KW-0597">Phosphoprotein</keyword>
<dbReference type="InterPro" id="IPR043197">
    <property type="entry name" value="Plakin"/>
</dbReference>
<sequence>MNDDLEHVGGSMDIFANEPMDLEQIKLTLAVMQLDPADRAVIRVAVIVANAHVCDLFNLFISSNQAEAIQFISLDPEGLLYLSQQDGIEMFRLPNSVEYGLTRVHCIQNVQRVLEFLQFRKVRIVNIRPDEIVDGNPKLTLGLIWIIILHFHLSDLLHLPSGVVLGTENALPPDLTLPESRLLLNNGSSSLQSLALLDETAGRNLLAWCKAATAGYRGVDINDFSSSWSDGRAVLAIIHRYKLVKVLGKNILLLPHFFDYSKAASRPPKDALDFAFRIAEERLGITRLIYPEDMVGTENTVDSRSVIVYVSSLYDALALSPRDLITGCRQILPIPPLPVDVDVALAPPPLGSQLVTTADVPEEIRTLWSEYRLLAAELIQWLRATCDRLAVRHFPADLESMQQQVVNDLKRHRREELPLRERQRQQLVRLYADLQSAADAKLLTIDPFMKIEHIFRLWKEYELALQKREMAVAAETSRLERLQLASERMEREGGVLQTQEAALEKRMNEMESQFASAQSIDIDGELKRWMAQLEVVETGVNNLFGQVQILRNGRYIRTEQVYRKVCTLHQCLLELQRRYRNFLKVTSLSQSGDRILASRANGDARTAVPGGRSSNSLRWLVKQSKQFGALQAALDWIQERKETISNAPFGDNRKSIVDATKRFELIHKEIEKFHTEVEGCQTLRTQVSGDDVKFFEVLMNQIENQYDELMKKSKRRLEFGRSLLVFVERASNSMRWLREKETIEVKRIWSSPHDLKSAEIYEFFRGLLREIQSQEQQFNEISTLGSSLHLEGHPSFDLIQTYLTSLDSHWAWLLQLTHCLETRLDRTVRFQQFFTEAQEIETFLTTKMKEINDVNLTATSGHINVEIASEFKKKIADMGEAIRGQGFLVDKLVESSDEIVDLVPPNDPHEPVISICLFAPSSEPHYMELAPEKSDPAIVTWPSGNFKKGERMTVSAKPSEFTLKLRHSNGEEIEAPAVCFLPARPCLEAKTRAQELVAQFQRLQVLWADTELDLHGRLLKATMQALPGTLLKLSAAEGQQLMRQLHEDTQRHLVGMRLANKPVQEVEVFQQESERCFKSLPNGNGSTIDSIERNASTDLKRIETTLNALADHLRRRTGQVLPNQLATLEVALKEHKEWSRSVNQIRDHLGRMTNGQDSACRRPTEDKSNCTALLAAANELTNAGKATARRLAEVDAILTRLDSLQRELAGAEQKVVEIAVRIHSPRHNLSSSKSSLRSDASELEANSVQNDVTVALGGLRKVLDQLPHHLTALSTQGITKGTSAGNYHLPPPDTSLLEKSTFSVSTRLSNLVNQIDSMNQELAKISQNYKTAITLRRGLALWLRETSDLVEAVEKRIKNRPHRNIASSTAARNLERASAEAVHCEARLKELNQTCEFLTRLLEDSSSRGDAYKRAVSSLPFASMETANARFVGPPGIGIMDLVSLEASVANLNTQFQALKSKIGDNLMVIENATDGAEEVRSVCNTTSSLQSMGSTRSLLLPCTVNGLESNDVGDYFVTGGSRRRRRRKVSPSVSLEESQMKRRPLKRKLTRYCVVSGFYLTSPKQSLRVETAITRAMIREGRVDIQRNLVYDSDTGAMITVGEALEKSVIVGLIFTKSTVKQTGETTYWLEIFHKRHDVYIVEGIYDVNARVLIPVEEALASNLVDLVYGIYLHTGTGETITLEDAHQQGLIRVVPQLRPPCEDLATRPFDSIHYRTVEGDFAVRSLTVTFKQKEDLFVQQEEAAKSDYTNVMAKSSKLPLDLHLLGNLVPVTMTDGTAISAIKLPLVRRLASQNIPTIEVARREPQPAHQLSLATALRRGWIDSHSGRLRSACGAVSQVNLIEAVEQRFVDPNSIIVQISGGDLDASRSKTSRTRYYSLASVLEAANTIARAERFVSEASWKNELLKTLMTNNVNAADGEVSEDISLEDYSRLQSIIVHHGIKHAKGDKKMSLAKITLKPKQKKSEQPSEKLSGEKMSLARAIQAGRFDPSTGIITTKTMQRVTLKEAVELKIIDEEISLVQDERTGYYRSVAHYLHDGATPIEIWLHWPMATLLLPEEVEPFGRKRVSRGQRIPYAAAQVLHLINPQSRTVLNPQTLKYVSILNAFLEGPLCGQRTVIYFKTSQEYLPVDILISTNPENVVNELLFNRSLCIELQEDIGDTGGRTRPSPYVTVKTSVDSIPSPTVSTSVDLKTAVNLGWVDRETGFVNDPYTGHCLLLKEAVRAGLIDANRTVIKDPVTRQTSTLNVILKSEEPINVPYIIQLACLEDSQEPSTQTSSGQNQSTLPLPLTDDNLSTTPITNELQVTNTPKGQEVNSERFITEVEYPLGIKDKAGKKMSDGAMENAKVQEQIGPDIKKLRSHLADAVTKVGAGLGVALGAAAVGGTLAYQSIKEKIKSNNASNSKIQSPAAKDNQRIPSGPTSEDIATKHSEDFKGLFVPKSDQISTNDLAKRDEEAEHVNDDVEDTKRMRTKIYGSSTSVADKEFLHRYEERTADDVMMSESGVKPLDNLKSASEEKIFRGQDDKNLPKAPVFTESSILGAQDSLHSTNTEDREVPELETKKIREIDEKVSQKTDIEEMEFMDHDKDSSRPILLASMEVPEMSDEEQSPFEEQDYSNLSSRGQEVEPKQTSLSAEGWEANREDGAASKDLEQYSVEETPPIAQNDSHSVDSEDKLKCEMLSKGGTTYPSQENLVPSNVKGLQRHSVDKTPSFAEGDLHLEAAEYELKPSQESKDEKTGSMDQDKKQAFDSLTSLNEANAHKQVADSIMETSEDSDQKPYERNDSATSQGNELGYEVDLTKNTKNVESSAIPGVDQDAPEEHPELVSSSAENDLNGTSRGKPSNLTSTQRSVSPNQKSPSRRAPTPVDSFADTSKEPKRDSGIKKLLTNVGGALATAIGAPVVASVMAYNAAKDKFELRKQLPGAQNEPLELSESGHIGLESDEGLTIDENVNNGGKNEQVKKNHRASLQTAELPEGEIDDLEKEKQSDPDKQQQHSQPSVALDNSVITESASFKNLESKSLQKGEELQQKGPYNKECESHDQNQKKDGLADKRKEPGIGDGSEQQINDLKIQEKVDLIQEEGPIKSPKTEKNKCDFSGLSVSSNIHL</sequence>
<reference evidence="9" key="1">
    <citation type="submission" date="2016-04" db="UniProtKB">
        <authorList>
            <consortium name="WormBaseParasite"/>
        </authorList>
    </citation>
    <scope>IDENTIFICATION</scope>
</reference>
<protein>
    <submittedName>
        <fullName evidence="9">Calponin-homology (CH) domain-containing protein</fullName>
    </submittedName>
</protein>
<feature type="domain" description="Calponin-homology (CH)" evidence="6">
    <location>
        <begin position="199"/>
        <end position="318"/>
    </location>
</feature>
<feature type="compositionally biased region" description="Basic and acidic residues" evidence="5">
    <location>
        <begin position="2670"/>
        <end position="2682"/>
    </location>
</feature>
<evidence type="ECO:0000256" key="2">
    <source>
        <dbReference type="ARBA" id="ARBA00022737"/>
    </source>
</evidence>
<dbReference type="Proteomes" id="UP000282613">
    <property type="component" value="Unassembled WGS sequence"/>
</dbReference>
<keyword evidence="2" id="KW-0677">Repeat</keyword>
<dbReference type="GO" id="GO:0003779">
    <property type="term" value="F:actin binding"/>
    <property type="evidence" value="ECO:0007669"/>
    <property type="project" value="UniProtKB-KW"/>
</dbReference>
<dbReference type="SUPFAM" id="SSF75399">
    <property type="entry name" value="Plakin repeat"/>
    <property type="match status" value="3"/>
</dbReference>
<feature type="region of interest" description="Disordered" evidence="5">
    <location>
        <begin position="2572"/>
        <end position="2885"/>
    </location>
</feature>
<feature type="compositionally biased region" description="Polar residues" evidence="5">
    <location>
        <begin position="2828"/>
        <end position="2860"/>
    </location>
</feature>
<feature type="region of interest" description="Disordered" evidence="5">
    <location>
        <begin position="2539"/>
        <end position="2560"/>
    </location>
</feature>
<dbReference type="STRING" id="60517.A0A158R9E2"/>
<feature type="compositionally biased region" description="Acidic residues" evidence="5">
    <location>
        <begin position="2604"/>
        <end position="2617"/>
    </location>
</feature>
<feature type="compositionally biased region" description="Polar residues" evidence="5">
    <location>
        <begin position="3008"/>
        <end position="3018"/>
    </location>
</feature>
<accession>A0A158R9E2</accession>
<evidence type="ECO:0000259" key="6">
    <source>
        <dbReference type="PROSITE" id="PS50021"/>
    </source>
</evidence>
<dbReference type="SMART" id="SM00250">
    <property type="entry name" value="PLEC"/>
    <property type="match status" value="5"/>
</dbReference>
<evidence type="ECO:0000313" key="8">
    <source>
        <dbReference type="Proteomes" id="UP000282613"/>
    </source>
</evidence>
<dbReference type="InterPro" id="IPR001101">
    <property type="entry name" value="Plectin_repeat"/>
</dbReference>
<evidence type="ECO:0000313" key="9">
    <source>
        <dbReference type="WBParaSite" id="TASK_0000711301-mRNA-1"/>
    </source>
</evidence>
<feature type="coiled-coil region" evidence="4">
    <location>
        <begin position="472"/>
        <end position="520"/>
    </location>
</feature>
<dbReference type="InterPro" id="IPR035915">
    <property type="entry name" value="Plakin_repeat_sf"/>
</dbReference>
<feature type="compositionally biased region" description="Basic and acidic residues" evidence="5">
    <location>
        <begin position="2777"/>
        <end position="2786"/>
    </location>
</feature>
<feature type="compositionally biased region" description="Basic and acidic residues" evidence="5">
    <location>
        <begin position="2985"/>
        <end position="2996"/>
    </location>
</feature>
<dbReference type="SMART" id="SM00033">
    <property type="entry name" value="CH"/>
    <property type="match status" value="2"/>
</dbReference>
<feature type="region of interest" description="Disordered" evidence="5">
    <location>
        <begin position="2273"/>
        <end position="2292"/>
    </location>
</feature>
<evidence type="ECO:0000256" key="1">
    <source>
        <dbReference type="ARBA" id="ARBA00022553"/>
    </source>
</evidence>
<feature type="compositionally biased region" description="Polar residues" evidence="5">
    <location>
        <begin position="2686"/>
        <end position="2698"/>
    </location>
</feature>
<dbReference type="SMART" id="SM00150">
    <property type="entry name" value="SPEC"/>
    <property type="match status" value="3"/>
</dbReference>
<dbReference type="Gene3D" id="1.10.418.10">
    <property type="entry name" value="Calponin-like domain"/>
    <property type="match status" value="2"/>
</dbReference>
<dbReference type="Gene3D" id="1.20.58.60">
    <property type="match status" value="4"/>
</dbReference>
<keyword evidence="8" id="KW-1185">Reference proteome</keyword>
<feature type="compositionally biased region" description="Polar residues" evidence="5">
    <location>
        <begin position="2618"/>
        <end position="2636"/>
    </location>
</feature>
<dbReference type="InterPro" id="IPR002017">
    <property type="entry name" value="Spectrin_repeat"/>
</dbReference>
<dbReference type="Pfam" id="PF00435">
    <property type="entry name" value="Spectrin"/>
    <property type="match status" value="1"/>
</dbReference>
<dbReference type="OrthoDB" id="6283009at2759"/>
<feature type="compositionally biased region" description="Basic and acidic residues" evidence="5">
    <location>
        <begin position="2718"/>
        <end position="2750"/>
    </location>
</feature>
<dbReference type="InterPro" id="IPR036872">
    <property type="entry name" value="CH_dom_sf"/>
</dbReference>
<feature type="region of interest" description="Disordered" evidence="5">
    <location>
        <begin position="2401"/>
        <end position="2429"/>
    </location>
</feature>
<dbReference type="GO" id="GO:0042060">
    <property type="term" value="P:wound healing"/>
    <property type="evidence" value="ECO:0007669"/>
    <property type="project" value="TreeGrafter"/>
</dbReference>
<dbReference type="WBParaSite" id="TASK_0000711301-mRNA-1">
    <property type="protein sequence ID" value="TASK_0000711301-mRNA-1"/>
    <property type="gene ID" value="TASK_0000711301"/>
</dbReference>
<dbReference type="Pfam" id="PF21020">
    <property type="entry name" value="Spectrin_4"/>
    <property type="match status" value="1"/>
</dbReference>
<feature type="coiled-coil region" evidence="4">
    <location>
        <begin position="1374"/>
        <end position="1408"/>
    </location>
</feature>
<dbReference type="GO" id="GO:0045104">
    <property type="term" value="P:intermediate filament cytoskeleton organization"/>
    <property type="evidence" value="ECO:0007669"/>
    <property type="project" value="InterPro"/>
</dbReference>
<feature type="coiled-coil region" evidence="4">
    <location>
        <begin position="1194"/>
        <end position="1221"/>
    </location>
</feature>
<feature type="compositionally biased region" description="Polar residues" evidence="5">
    <location>
        <begin position="2539"/>
        <end position="2551"/>
    </location>
</feature>
<dbReference type="GO" id="GO:0005882">
    <property type="term" value="C:intermediate filament"/>
    <property type="evidence" value="ECO:0007669"/>
    <property type="project" value="TreeGrafter"/>
</dbReference>
<evidence type="ECO:0000256" key="4">
    <source>
        <dbReference type="SAM" id="Coils"/>
    </source>
</evidence>
<feature type="compositionally biased region" description="Low complexity" evidence="5">
    <location>
        <begin position="2276"/>
        <end position="2287"/>
    </location>
</feature>
<dbReference type="SUPFAM" id="SSF47576">
    <property type="entry name" value="Calponin-homology domain, CH-domain"/>
    <property type="match status" value="1"/>
</dbReference>
<dbReference type="SUPFAM" id="SSF46966">
    <property type="entry name" value="Spectrin repeat"/>
    <property type="match status" value="3"/>
</dbReference>
<dbReference type="PROSITE" id="PS50021">
    <property type="entry name" value="CH"/>
    <property type="match status" value="2"/>
</dbReference>
<gene>
    <name evidence="7" type="ORF">TASK_LOCUS7114</name>
</gene>
<feature type="region of interest" description="Disordered" evidence="5">
    <location>
        <begin position="2928"/>
        <end position="3110"/>
    </location>
</feature>